<feature type="domain" description="Gram-positive cocci surface proteins LPxTG" evidence="7">
    <location>
        <begin position="398"/>
        <end position="434"/>
    </location>
</feature>
<dbReference type="InterPro" id="IPR055354">
    <property type="entry name" value="DUF7507"/>
</dbReference>
<dbReference type="Pfam" id="PF24346">
    <property type="entry name" value="DUF7507"/>
    <property type="match status" value="2"/>
</dbReference>
<dbReference type="InterPro" id="IPR019931">
    <property type="entry name" value="LPXTG_anchor"/>
</dbReference>
<dbReference type="Pfam" id="PF00746">
    <property type="entry name" value="Gram_pos_anchor"/>
    <property type="match status" value="1"/>
</dbReference>
<keyword evidence="2" id="KW-0964">Secreted</keyword>
<feature type="domain" description="DUF7507" evidence="8">
    <location>
        <begin position="209"/>
        <end position="296"/>
    </location>
</feature>
<dbReference type="NCBIfam" id="TIGR01167">
    <property type="entry name" value="LPXTG_anchor"/>
    <property type="match status" value="1"/>
</dbReference>
<feature type="compositionally biased region" description="Low complexity" evidence="5">
    <location>
        <begin position="44"/>
        <end position="65"/>
    </location>
</feature>
<keyword evidence="6" id="KW-0812">Transmembrane</keyword>
<organism evidence="9 10">
    <name type="scientific">Galactobacter caseinivorans</name>
    <dbReference type="NCBI Taxonomy" id="2676123"/>
    <lineage>
        <taxon>Bacteria</taxon>
        <taxon>Bacillati</taxon>
        <taxon>Actinomycetota</taxon>
        <taxon>Actinomycetes</taxon>
        <taxon>Micrococcales</taxon>
        <taxon>Micrococcaceae</taxon>
        <taxon>Galactobacter</taxon>
    </lineage>
</organism>
<comment type="caution">
    <text evidence="9">The sequence shown here is derived from an EMBL/GenBank/DDBJ whole genome shotgun (WGS) entry which is preliminary data.</text>
</comment>
<evidence type="ECO:0000259" key="7">
    <source>
        <dbReference type="Pfam" id="PF00746"/>
    </source>
</evidence>
<evidence type="ECO:0000256" key="3">
    <source>
        <dbReference type="ARBA" id="ARBA00022729"/>
    </source>
</evidence>
<reference evidence="9 10" key="1">
    <citation type="submission" date="2018-07" db="EMBL/GenBank/DDBJ databases">
        <title>Arthrobacter sp. nov., isolated from raw cow's milk with high bacterial count.</title>
        <authorList>
            <person name="Hahne J."/>
            <person name="Isele D."/>
            <person name="Lipski A."/>
        </authorList>
    </citation>
    <scope>NUCLEOTIDE SEQUENCE [LARGE SCALE GENOMIC DNA]</scope>
    <source>
        <strain evidence="9 10">JZ R-183</strain>
    </source>
</reference>
<gene>
    <name evidence="9" type="ORF">DWQ67_09425</name>
</gene>
<dbReference type="GO" id="GO:0005975">
    <property type="term" value="P:carbohydrate metabolic process"/>
    <property type="evidence" value="ECO:0007669"/>
    <property type="project" value="UniProtKB-ARBA"/>
</dbReference>
<dbReference type="Proteomes" id="UP000273119">
    <property type="component" value="Unassembled WGS sequence"/>
</dbReference>
<evidence type="ECO:0000259" key="8">
    <source>
        <dbReference type="Pfam" id="PF24346"/>
    </source>
</evidence>
<feature type="compositionally biased region" description="Low complexity" evidence="5">
    <location>
        <begin position="347"/>
        <end position="370"/>
    </location>
</feature>
<dbReference type="AlphaFoldDB" id="A0A496PI56"/>
<evidence type="ECO:0000313" key="10">
    <source>
        <dbReference type="Proteomes" id="UP000273119"/>
    </source>
</evidence>
<evidence type="ECO:0000256" key="5">
    <source>
        <dbReference type="SAM" id="MobiDB-lite"/>
    </source>
</evidence>
<feature type="domain" description="DUF7507" evidence="8">
    <location>
        <begin position="100"/>
        <end position="176"/>
    </location>
</feature>
<dbReference type="InterPro" id="IPR013783">
    <property type="entry name" value="Ig-like_fold"/>
</dbReference>
<evidence type="ECO:0000256" key="6">
    <source>
        <dbReference type="SAM" id="Phobius"/>
    </source>
</evidence>
<dbReference type="RefSeq" id="WP_121485344.1">
    <property type="nucleotide sequence ID" value="NZ_QQXL01000005.1"/>
</dbReference>
<protein>
    <submittedName>
        <fullName evidence="9">LPXTG cell wall anchor domain-containing protein</fullName>
    </submittedName>
</protein>
<evidence type="ECO:0000256" key="4">
    <source>
        <dbReference type="ARBA" id="ARBA00023088"/>
    </source>
</evidence>
<sequence length="436" mass="43883">MTRFAMPHLRASTEKLRRPRGILGGSLTLGLMLTVALFGPTAPASAAPSGSTSTGSASSGSASSGGSTGDETTGLYLEIKTNGQVYGELPNWFGAIGALVKAGSPVTWTYEVTNYGNSDVSGVKVTDKGTGNAAPSVTCPATIAAGATAQCQAAGTAIAGQYQNTATATATSTATSSSNAVAVASNEASSWYFGTVSGFTLEKRVNGTHQTAAPGLKVSEGDKVTWTYKMTNTGNYPVEDAMVEDSGTDGPVNVKCPARDDDQLAGGDSITCTAETTAIKGQYTNTATAMAEDPVAGVVYAYDSSWYFSSDDSTPEPTPTPTPTPEPTPTPTPEPTPTPTPTPSPEPTDATSPAPTDDPTGDPTSETTSGFSTNPSVDPSTSVGGGDAPGMDQTNAGSSAGALPSTGASVTWALLLGLLALGTGVTVLVTRRHNAH</sequence>
<feature type="region of interest" description="Disordered" evidence="5">
    <location>
        <begin position="310"/>
        <end position="403"/>
    </location>
</feature>
<feature type="compositionally biased region" description="Pro residues" evidence="5">
    <location>
        <begin position="316"/>
        <end position="346"/>
    </location>
</feature>
<accession>A0A496PI56</accession>
<feature type="compositionally biased region" description="Polar residues" evidence="5">
    <location>
        <begin position="371"/>
        <end position="382"/>
    </location>
</feature>
<keyword evidence="4" id="KW-0572">Peptidoglycan-anchor</keyword>
<feature type="region of interest" description="Disordered" evidence="5">
    <location>
        <begin position="44"/>
        <end position="70"/>
    </location>
</feature>
<keyword evidence="1" id="KW-0134">Cell wall</keyword>
<evidence type="ECO:0000256" key="1">
    <source>
        <dbReference type="ARBA" id="ARBA00022512"/>
    </source>
</evidence>
<keyword evidence="10" id="KW-1185">Reference proteome</keyword>
<dbReference type="Gene3D" id="2.60.40.10">
    <property type="entry name" value="Immunoglobulins"/>
    <property type="match status" value="1"/>
</dbReference>
<evidence type="ECO:0000256" key="2">
    <source>
        <dbReference type="ARBA" id="ARBA00022525"/>
    </source>
</evidence>
<keyword evidence="6" id="KW-1133">Transmembrane helix</keyword>
<feature type="transmembrane region" description="Helical" evidence="6">
    <location>
        <begin position="410"/>
        <end position="430"/>
    </location>
</feature>
<evidence type="ECO:0000313" key="9">
    <source>
        <dbReference type="EMBL" id="RKW70155.1"/>
    </source>
</evidence>
<keyword evidence="6" id="KW-0472">Membrane</keyword>
<proteinExistence type="predicted"/>
<name>A0A496PI56_9MICC</name>
<dbReference type="EMBL" id="QQXL01000005">
    <property type="protein sequence ID" value="RKW70155.1"/>
    <property type="molecule type" value="Genomic_DNA"/>
</dbReference>
<keyword evidence="3" id="KW-0732">Signal</keyword>